<sequence length="86" mass="9181">MNPSSGLILAIITSTLQLRVLRTQPLDLLHEVVDAGTSVGCWARERGWAMGITGGVSGAGRHVRLPGLLFRIPVPCRTSQQTTGKC</sequence>
<protein>
    <submittedName>
        <fullName evidence="1">Uncharacterized protein</fullName>
    </submittedName>
</protein>
<accession>A0A919EWA9</accession>
<dbReference type="AlphaFoldDB" id="A0A919EWA9"/>
<keyword evidence="2" id="KW-1185">Reference proteome</keyword>
<evidence type="ECO:0000313" key="1">
    <source>
        <dbReference type="EMBL" id="GHG42760.1"/>
    </source>
</evidence>
<evidence type="ECO:0000313" key="2">
    <source>
        <dbReference type="Proteomes" id="UP000619355"/>
    </source>
</evidence>
<name>A0A919EWA9_9ACTN</name>
<gene>
    <name evidence="1" type="ORF">GCM10018980_18940</name>
</gene>
<dbReference type="Proteomes" id="UP000619355">
    <property type="component" value="Unassembled WGS sequence"/>
</dbReference>
<reference evidence="2" key="1">
    <citation type="journal article" date="2019" name="Int. J. Syst. Evol. Microbiol.">
        <title>The Global Catalogue of Microorganisms (GCM) 10K type strain sequencing project: providing services to taxonomists for standard genome sequencing and annotation.</title>
        <authorList>
            <consortium name="The Broad Institute Genomics Platform"/>
            <consortium name="The Broad Institute Genome Sequencing Center for Infectious Disease"/>
            <person name="Wu L."/>
            <person name="Ma J."/>
        </authorList>
    </citation>
    <scope>NUCLEOTIDE SEQUENCE [LARGE SCALE GENOMIC DNA]</scope>
    <source>
        <strain evidence="2">JCM 4253</strain>
    </source>
</reference>
<organism evidence="1 2">
    <name type="scientific">Streptomyces capoamus</name>
    <dbReference type="NCBI Taxonomy" id="68183"/>
    <lineage>
        <taxon>Bacteria</taxon>
        <taxon>Bacillati</taxon>
        <taxon>Actinomycetota</taxon>
        <taxon>Actinomycetes</taxon>
        <taxon>Kitasatosporales</taxon>
        <taxon>Streptomycetaceae</taxon>
        <taxon>Streptomyces</taxon>
    </lineage>
</organism>
<dbReference type="EMBL" id="BNBF01000004">
    <property type="protein sequence ID" value="GHG42760.1"/>
    <property type="molecule type" value="Genomic_DNA"/>
</dbReference>
<comment type="caution">
    <text evidence="1">The sequence shown here is derived from an EMBL/GenBank/DDBJ whole genome shotgun (WGS) entry which is preliminary data.</text>
</comment>
<proteinExistence type="predicted"/>